<feature type="region of interest" description="Disordered" evidence="10">
    <location>
        <begin position="442"/>
        <end position="528"/>
    </location>
</feature>
<dbReference type="GO" id="GO:0003924">
    <property type="term" value="F:GTPase activity"/>
    <property type="evidence" value="ECO:0007669"/>
    <property type="project" value="UniProtKB-UniRule"/>
</dbReference>
<evidence type="ECO:0000313" key="13">
    <source>
        <dbReference type="Proteomes" id="UP000552883"/>
    </source>
</evidence>
<dbReference type="InterPro" id="IPR000897">
    <property type="entry name" value="SRP54_GTPase_dom"/>
</dbReference>
<organism evidence="12 13">
    <name type="scientific">Microcella frigidaquae</name>
    <dbReference type="NCBI Taxonomy" id="424758"/>
    <lineage>
        <taxon>Bacteria</taxon>
        <taxon>Bacillati</taxon>
        <taxon>Actinomycetota</taxon>
        <taxon>Actinomycetes</taxon>
        <taxon>Micrococcales</taxon>
        <taxon>Microbacteriaceae</taxon>
        <taxon>Microcella</taxon>
    </lineage>
</organism>
<dbReference type="InterPro" id="IPR004780">
    <property type="entry name" value="SRP"/>
</dbReference>
<dbReference type="InterPro" id="IPR036891">
    <property type="entry name" value="Signal_recog_part_SRP54_M_sf"/>
</dbReference>
<evidence type="ECO:0000256" key="7">
    <source>
        <dbReference type="ARBA" id="ARBA00023274"/>
    </source>
</evidence>
<dbReference type="GO" id="GO:0005525">
    <property type="term" value="F:GTP binding"/>
    <property type="evidence" value="ECO:0007669"/>
    <property type="project" value="UniProtKB-UniRule"/>
</dbReference>
<comment type="catalytic activity">
    <reaction evidence="8 9">
        <text>GTP + H2O = GDP + phosphate + H(+)</text>
        <dbReference type="Rhea" id="RHEA:19669"/>
        <dbReference type="ChEBI" id="CHEBI:15377"/>
        <dbReference type="ChEBI" id="CHEBI:15378"/>
        <dbReference type="ChEBI" id="CHEBI:37565"/>
        <dbReference type="ChEBI" id="CHEBI:43474"/>
        <dbReference type="ChEBI" id="CHEBI:58189"/>
        <dbReference type="EC" id="3.6.5.4"/>
    </reaction>
</comment>
<comment type="subcellular location">
    <subcellularLocation>
        <location evidence="9">Cytoplasm</location>
    </subcellularLocation>
    <text evidence="9">The SRP-RNC complex is targeted to the cytoplasmic membrane.</text>
</comment>
<evidence type="ECO:0000313" key="12">
    <source>
        <dbReference type="EMBL" id="MBB5617351.1"/>
    </source>
</evidence>
<dbReference type="InterPro" id="IPR004125">
    <property type="entry name" value="Signal_recog_particle_SRP54_M"/>
</dbReference>
<dbReference type="SMART" id="SM00382">
    <property type="entry name" value="AAA"/>
    <property type="match status" value="1"/>
</dbReference>
<dbReference type="PANTHER" id="PTHR11564">
    <property type="entry name" value="SIGNAL RECOGNITION PARTICLE 54K PROTEIN SRP54"/>
    <property type="match status" value="1"/>
</dbReference>
<comment type="subunit">
    <text evidence="9">Part of the signal recognition particle protein translocation system, which is composed of SRP and FtsY.</text>
</comment>
<reference evidence="12 13" key="1">
    <citation type="submission" date="2020-08" db="EMBL/GenBank/DDBJ databases">
        <title>Sequencing the genomes of 1000 actinobacteria strains.</title>
        <authorList>
            <person name="Klenk H.-P."/>
        </authorList>
    </citation>
    <scope>NUCLEOTIDE SEQUENCE [LARGE SCALE GENOMIC DNA]</scope>
    <source>
        <strain evidence="12 13">DSM 23889</strain>
    </source>
</reference>
<dbReference type="OrthoDB" id="9804720at2"/>
<dbReference type="PROSITE" id="PS00300">
    <property type="entry name" value="SRP54"/>
    <property type="match status" value="1"/>
</dbReference>
<keyword evidence="13" id="KW-1185">Reference proteome</keyword>
<gene>
    <name evidence="9" type="primary">ffh</name>
    <name evidence="12" type="ORF">BJ959_000847</name>
</gene>
<evidence type="ECO:0000256" key="2">
    <source>
        <dbReference type="ARBA" id="ARBA00022741"/>
    </source>
</evidence>
<dbReference type="AlphaFoldDB" id="A0A840X544"/>
<dbReference type="GO" id="GO:0006614">
    <property type="term" value="P:SRP-dependent cotranslational protein targeting to membrane"/>
    <property type="evidence" value="ECO:0007669"/>
    <property type="project" value="InterPro"/>
</dbReference>
<dbReference type="NCBIfam" id="TIGR00959">
    <property type="entry name" value="ffh"/>
    <property type="match status" value="1"/>
</dbReference>
<dbReference type="PANTHER" id="PTHR11564:SF5">
    <property type="entry name" value="SIGNAL RECOGNITION PARTICLE SUBUNIT SRP54"/>
    <property type="match status" value="1"/>
</dbReference>
<dbReference type="RefSeq" id="WP_153981580.1">
    <property type="nucleotide sequence ID" value="NZ_BAAANZ010000010.1"/>
</dbReference>
<comment type="domain">
    <text evidence="9">Composed of three domains: the N-terminal N domain, which is responsible for interactions with the ribosome, the central G domain, which binds GTP, and the C-terminal M domain, which binds the RNA and the signal sequence of the RNC.</text>
</comment>
<feature type="domain" description="SRP54-type proteins GTP-binding" evidence="11">
    <location>
        <begin position="273"/>
        <end position="286"/>
    </location>
</feature>
<feature type="compositionally biased region" description="Gly residues" evidence="10">
    <location>
        <begin position="496"/>
        <end position="510"/>
    </location>
</feature>
<evidence type="ECO:0000256" key="3">
    <source>
        <dbReference type="ARBA" id="ARBA00022801"/>
    </source>
</evidence>
<dbReference type="Proteomes" id="UP000552883">
    <property type="component" value="Unassembled WGS sequence"/>
</dbReference>
<feature type="binding site" evidence="9">
    <location>
        <begin position="194"/>
        <end position="198"/>
    </location>
    <ligand>
        <name>GTP</name>
        <dbReference type="ChEBI" id="CHEBI:37565"/>
    </ligand>
</feature>
<evidence type="ECO:0000256" key="1">
    <source>
        <dbReference type="ARBA" id="ARBA00005450"/>
    </source>
</evidence>
<keyword evidence="7 9" id="KW-0687">Ribonucleoprotein</keyword>
<dbReference type="InterPro" id="IPR042101">
    <property type="entry name" value="SRP54_N_sf"/>
</dbReference>
<evidence type="ECO:0000256" key="9">
    <source>
        <dbReference type="HAMAP-Rule" id="MF_00306"/>
    </source>
</evidence>
<dbReference type="SMART" id="SM00963">
    <property type="entry name" value="SRP54_N"/>
    <property type="match status" value="1"/>
</dbReference>
<dbReference type="Gene3D" id="1.10.260.30">
    <property type="entry name" value="Signal recognition particle, SRP54 subunit, M-domain"/>
    <property type="match status" value="1"/>
</dbReference>
<dbReference type="HAMAP" id="MF_00306">
    <property type="entry name" value="SRP54"/>
    <property type="match status" value="1"/>
</dbReference>
<comment type="similarity">
    <text evidence="1 9">Belongs to the GTP-binding SRP family. SRP54 subfamily.</text>
</comment>
<evidence type="ECO:0000256" key="6">
    <source>
        <dbReference type="ARBA" id="ARBA00023135"/>
    </source>
</evidence>
<accession>A0A840X544</accession>
<comment type="caution">
    <text evidence="12">The sequence shown here is derived from an EMBL/GenBank/DDBJ whole genome shotgun (WGS) entry which is preliminary data.</text>
</comment>
<evidence type="ECO:0000256" key="8">
    <source>
        <dbReference type="ARBA" id="ARBA00048027"/>
    </source>
</evidence>
<keyword evidence="5 9" id="KW-0342">GTP-binding</keyword>
<evidence type="ECO:0000256" key="5">
    <source>
        <dbReference type="ARBA" id="ARBA00023134"/>
    </source>
</evidence>
<dbReference type="InterPro" id="IPR003593">
    <property type="entry name" value="AAA+_ATPase"/>
</dbReference>
<evidence type="ECO:0000256" key="4">
    <source>
        <dbReference type="ARBA" id="ARBA00022884"/>
    </source>
</evidence>
<dbReference type="Gene3D" id="3.40.50.300">
    <property type="entry name" value="P-loop containing nucleotide triphosphate hydrolases"/>
    <property type="match status" value="1"/>
</dbReference>
<keyword evidence="3 9" id="KW-0378">Hydrolase</keyword>
<keyword evidence="6 9" id="KW-0733">Signal recognition particle</keyword>
<proteinExistence type="inferred from homology"/>
<evidence type="ECO:0000259" key="11">
    <source>
        <dbReference type="PROSITE" id="PS00300"/>
    </source>
</evidence>
<dbReference type="FunFam" id="3.40.50.300:FF:000022">
    <property type="entry name" value="Signal recognition particle 54 kDa subunit"/>
    <property type="match status" value="1"/>
</dbReference>
<keyword evidence="9" id="KW-0963">Cytoplasm</keyword>
<feature type="binding site" evidence="9">
    <location>
        <begin position="109"/>
        <end position="116"/>
    </location>
    <ligand>
        <name>GTP</name>
        <dbReference type="ChEBI" id="CHEBI:37565"/>
    </ligand>
</feature>
<feature type="compositionally biased region" description="Gly residues" evidence="10">
    <location>
        <begin position="445"/>
        <end position="455"/>
    </location>
</feature>
<dbReference type="Pfam" id="PF02978">
    <property type="entry name" value="SRP_SPB"/>
    <property type="match status" value="1"/>
</dbReference>
<dbReference type="InterPro" id="IPR013822">
    <property type="entry name" value="Signal_recog_particl_SRP54_hlx"/>
</dbReference>
<evidence type="ECO:0000256" key="10">
    <source>
        <dbReference type="SAM" id="MobiDB-lite"/>
    </source>
</evidence>
<comment type="function">
    <text evidence="9">Involved in targeting and insertion of nascent membrane proteins into the cytoplasmic membrane. Binds to the hydrophobic signal sequence of the ribosome-nascent chain (RNC) as it emerges from the ribosomes. The SRP-RNC complex is then targeted to the cytoplasmic membrane where it interacts with the SRP receptor FtsY.</text>
</comment>
<dbReference type="SMART" id="SM00962">
    <property type="entry name" value="SRP54"/>
    <property type="match status" value="1"/>
</dbReference>
<feature type="binding site" evidence="9">
    <location>
        <begin position="252"/>
        <end position="255"/>
    </location>
    <ligand>
        <name>GTP</name>
        <dbReference type="ChEBI" id="CHEBI:37565"/>
    </ligand>
</feature>
<dbReference type="EMBL" id="JACHBS010000001">
    <property type="protein sequence ID" value="MBB5617351.1"/>
    <property type="molecule type" value="Genomic_DNA"/>
</dbReference>
<dbReference type="GO" id="GO:0048500">
    <property type="term" value="C:signal recognition particle"/>
    <property type="evidence" value="ECO:0007669"/>
    <property type="project" value="UniProtKB-UniRule"/>
</dbReference>
<dbReference type="Pfam" id="PF02881">
    <property type="entry name" value="SRP54_N"/>
    <property type="match status" value="1"/>
</dbReference>
<name>A0A840X544_9MICO</name>
<dbReference type="GO" id="GO:0008312">
    <property type="term" value="F:7S RNA binding"/>
    <property type="evidence" value="ECO:0007669"/>
    <property type="project" value="InterPro"/>
</dbReference>
<sequence length="528" mass="55286">MATFGTLSDRLTATFSALRTKGKLSPADVDGTVREIRKALLDADVALPVVKDFTAAVRERALGDEVNKALNPAQQVVQIVNDELIGILGGQQRRLQFAKNPPTVIMLAGLQGAGKTTLAGKLAQWLKADGHTPLLVACDLQRPNAVQQLQVVAEQAGVAVFAPEPGNGVGDPVRVAKDAVKHAATALHDVVIVDTAGRLGVDAELMKQAGDIRKAIDPDEVLFVIDAMIGQDAVATAKAFQEGVDFTGVVLSKLDGDARGGAALSVASVTGRPIMFASTGEGLGDFEPFYPDRMASRILDLGDILTLIEQAQKAFDEEDARKTAEKFATDSFTLEDFLVQMQQLKQMGSLKGMLGMLPGARGMREQLDNFDERELVRTEAIIQSMTLAERRMPKLLNGSRRLRIAKGSGTTVTEVNALVNRFEQAAKMMKTVAKGGVPQVPGMGPMPGMGGGGGAASLRKAQAKKKGKGASRSGNPAKRAAEEAARAQGVKPAGAGASGAGFGLGGGGAAGAQPTPEDLETIQRLLGR</sequence>
<dbReference type="Gene3D" id="1.20.120.140">
    <property type="entry name" value="Signal recognition particle SRP54, nucleotide-binding domain"/>
    <property type="match status" value="1"/>
</dbReference>
<keyword evidence="4 9" id="KW-0694">RNA-binding</keyword>
<dbReference type="SUPFAM" id="SSF47446">
    <property type="entry name" value="Signal peptide-binding domain"/>
    <property type="match status" value="1"/>
</dbReference>
<dbReference type="CDD" id="cd18539">
    <property type="entry name" value="SRP_G"/>
    <property type="match status" value="1"/>
</dbReference>
<dbReference type="InterPro" id="IPR022941">
    <property type="entry name" value="SRP54"/>
</dbReference>
<dbReference type="EC" id="3.6.5.4" evidence="9"/>
<protein>
    <recommendedName>
        <fullName evidence="9">Signal recognition particle protein</fullName>
        <ecNumber evidence="9">3.6.5.4</ecNumber>
    </recommendedName>
    <alternativeName>
        <fullName evidence="9">Fifty-four homolog</fullName>
    </alternativeName>
</protein>
<dbReference type="SUPFAM" id="SSF52540">
    <property type="entry name" value="P-loop containing nucleoside triphosphate hydrolases"/>
    <property type="match status" value="1"/>
</dbReference>
<dbReference type="Pfam" id="PF00448">
    <property type="entry name" value="SRP54"/>
    <property type="match status" value="1"/>
</dbReference>
<keyword evidence="2 9" id="KW-0547">Nucleotide-binding</keyword>
<dbReference type="InterPro" id="IPR027417">
    <property type="entry name" value="P-loop_NTPase"/>
</dbReference>